<protein>
    <recommendedName>
        <fullName evidence="4">DUF2975 domain-containing protein</fullName>
    </recommendedName>
</protein>
<name>A0A0D0RQH0_9BACL</name>
<evidence type="ECO:0000313" key="3">
    <source>
        <dbReference type="Proteomes" id="UP000032102"/>
    </source>
</evidence>
<feature type="transmembrane region" description="Helical" evidence="1">
    <location>
        <begin position="118"/>
        <end position="141"/>
    </location>
</feature>
<accession>A0A0D0RQH0</accession>
<dbReference type="PATRIC" id="fig|404937.3.peg.2114"/>
<comment type="caution">
    <text evidence="2">The sequence shown here is derived from an EMBL/GenBank/DDBJ whole genome shotgun (WGS) entry which is preliminary data.</text>
</comment>
<organism evidence="2 3">
    <name type="scientific">Anoxybacillus thermarum</name>
    <dbReference type="NCBI Taxonomy" id="404937"/>
    <lineage>
        <taxon>Bacteria</taxon>
        <taxon>Bacillati</taxon>
        <taxon>Bacillota</taxon>
        <taxon>Bacilli</taxon>
        <taxon>Bacillales</taxon>
        <taxon>Anoxybacillaceae</taxon>
        <taxon>Anoxybacillus</taxon>
    </lineage>
</organism>
<keyword evidence="1" id="KW-0812">Transmembrane</keyword>
<feature type="transmembrane region" description="Helical" evidence="1">
    <location>
        <begin position="7"/>
        <end position="28"/>
    </location>
</feature>
<dbReference type="InterPro" id="IPR021354">
    <property type="entry name" value="DUF2975"/>
</dbReference>
<evidence type="ECO:0008006" key="4">
    <source>
        <dbReference type="Google" id="ProtNLM"/>
    </source>
</evidence>
<dbReference type="AlphaFoldDB" id="A0A0D0RQH0"/>
<evidence type="ECO:0000256" key="1">
    <source>
        <dbReference type="SAM" id="Phobius"/>
    </source>
</evidence>
<dbReference type="Pfam" id="PF11188">
    <property type="entry name" value="DUF2975"/>
    <property type="match status" value="1"/>
</dbReference>
<gene>
    <name evidence="2" type="ORF">LH47_01993</name>
</gene>
<proteinExistence type="predicted"/>
<dbReference type="EMBL" id="JXTH01000040">
    <property type="protein sequence ID" value="KIQ93917.1"/>
    <property type="molecule type" value="Genomic_DNA"/>
</dbReference>
<reference evidence="2 3" key="1">
    <citation type="submission" date="2015-01" db="EMBL/GenBank/DDBJ databases">
        <title>Draft genome of Anoxybacillus thermarum strain AF/04.</title>
        <authorList>
            <person name="Poli A."/>
            <person name="Nicolaus B."/>
            <person name="Chan K.-G."/>
            <person name="Kahar U.M."/>
            <person name="Yaakob A.S."/>
            <person name="Chan C.S."/>
            <person name="Goh K.M."/>
        </authorList>
    </citation>
    <scope>NUCLEOTIDE SEQUENCE [LARGE SCALE GENOMIC DNA]</scope>
    <source>
        <strain evidence="2 3">AF/04</strain>
    </source>
</reference>
<feature type="transmembrane region" description="Helical" evidence="1">
    <location>
        <begin position="48"/>
        <end position="73"/>
    </location>
</feature>
<sequence length="159" mass="17945">MKRETLFLKIALFIIGAPVAMLCVFVLPKFPNFYAEWLPELAYLRYPIVFFFYVTAVPFFFALYQAFNILTYIDKNEVFSDLSVKALKHIKHCAASISLLYVAGMPFFYLTADLDDAPGIIIIGLMVVFGALVVAVFAAVLQKLLQKAIEIKSENDLTI</sequence>
<keyword evidence="1" id="KW-1133">Transmembrane helix</keyword>
<feature type="transmembrane region" description="Helical" evidence="1">
    <location>
        <begin position="93"/>
        <end position="112"/>
    </location>
</feature>
<dbReference type="Proteomes" id="UP000032102">
    <property type="component" value="Unassembled WGS sequence"/>
</dbReference>
<keyword evidence="3" id="KW-1185">Reference proteome</keyword>
<keyword evidence="1" id="KW-0472">Membrane</keyword>
<evidence type="ECO:0000313" key="2">
    <source>
        <dbReference type="EMBL" id="KIQ93917.1"/>
    </source>
</evidence>